<dbReference type="OrthoDB" id="3363386at2759"/>
<feature type="compositionally biased region" description="Polar residues" evidence="1">
    <location>
        <begin position="238"/>
        <end position="257"/>
    </location>
</feature>
<gene>
    <name evidence="2" type="ORF">DACRYDRAFT_20182</name>
</gene>
<evidence type="ECO:0000256" key="1">
    <source>
        <dbReference type="SAM" id="MobiDB-lite"/>
    </source>
</evidence>
<keyword evidence="3" id="KW-1185">Reference proteome</keyword>
<protein>
    <submittedName>
        <fullName evidence="2">Uncharacterized protein</fullName>
    </submittedName>
</protein>
<feature type="compositionally biased region" description="Acidic residues" evidence="1">
    <location>
        <begin position="474"/>
        <end position="495"/>
    </location>
</feature>
<feature type="compositionally biased region" description="Acidic residues" evidence="1">
    <location>
        <begin position="510"/>
        <end position="519"/>
    </location>
</feature>
<feature type="region of interest" description="Disordered" evidence="1">
    <location>
        <begin position="234"/>
        <end position="410"/>
    </location>
</feature>
<dbReference type="EMBL" id="JH795856">
    <property type="protein sequence ID" value="EJU05809.1"/>
    <property type="molecule type" value="Genomic_DNA"/>
</dbReference>
<sequence>MHHPPRALTPTSNSSEEDKQNPLGTPRKIRFAPFPDPRRAIAVDEDGKEVEMVEDEGTISFGITKDASPPVSIEEQLASSRPESIASTEEAEEYTATRKERPRSWGTATKSFLSPFLAKSSSKGGFLSPDTDDGEDYMSTKLTRRTSTGGLSGSNPDRFQWEVKRAEEFLGGSALKQMISANSDVENPSRSHTRAHSADKRRMLLNGRVYGGGRQKQEKYTEPEFVEWGYGGMGSQKAAAQTRWQSVQGKTVYNSGGNSRGVDEDSDDGSGMAWVRKRRRERELKAQMEKEKEQAKNGQENENVPQAQSVPPISTNAKTQPSAHSSTRTTPTASTLSSALSSRSQSPQPSIGSAAANSGIATGASTPHVDDEHHYRAVSLPPPTTHHHHHHLYKHHGDKDHRPLPPPLAPVTAIDAINQQDMLGTEAGIGKANTLQLELTPATPVSPEHEENKLSLQQANSMHVPNPHVVESSESSDSESSDEDDDDDDDDDDEPGIAREKKRVASSETDSTESDVEDAPDNKPRLTSASAGVEKVSTKGRRG</sequence>
<name>M5GAF0_DACPD</name>
<feature type="region of interest" description="Disordered" evidence="1">
    <location>
        <begin position="55"/>
        <end position="107"/>
    </location>
</feature>
<organism evidence="2 3">
    <name type="scientific">Dacryopinax primogenitus (strain DJM 731)</name>
    <name type="common">Brown rot fungus</name>
    <dbReference type="NCBI Taxonomy" id="1858805"/>
    <lineage>
        <taxon>Eukaryota</taxon>
        <taxon>Fungi</taxon>
        <taxon>Dikarya</taxon>
        <taxon>Basidiomycota</taxon>
        <taxon>Agaricomycotina</taxon>
        <taxon>Dacrymycetes</taxon>
        <taxon>Dacrymycetales</taxon>
        <taxon>Dacrymycetaceae</taxon>
        <taxon>Dacryopinax</taxon>
    </lineage>
</organism>
<feature type="region of interest" description="Disordered" evidence="1">
    <location>
        <begin position="1"/>
        <end position="37"/>
    </location>
</feature>
<evidence type="ECO:0000313" key="2">
    <source>
        <dbReference type="EMBL" id="EJU05809.1"/>
    </source>
</evidence>
<reference evidence="2 3" key="1">
    <citation type="journal article" date="2012" name="Science">
        <title>The Paleozoic origin of enzymatic lignin decomposition reconstructed from 31 fungal genomes.</title>
        <authorList>
            <person name="Floudas D."/>
            <person name="Binder M."/>
            <person name="Riley R."/>
            <person name="Barry K."/>
            <person name="Blanchette R.A."/>
            <person name="Henrissat B."/>
            <person name="Martinez A.T."/>
            <person name="Otillar R."/>
            <person name="Spatafora J.W."/>
            <person name="Yadav J.S."/>
            <person name="Aerts A."/>
            <person name="Benoit I."/>
            <person name="Boyd A."/>
            <person name="Carlson A."/>
            <person name="Copeland A."/>
            <person name="Coutinho P.M."/>
            <person name="de Vries R.P."/>
            <person name="Ferreira P."/>
            <person name="Findley K."/>
            <person name="Foster B."/>
            <person name="Gaskell J."/>
            <person name="Glotzer D."/>
            <person name="Gorecki P."/>
            <person name="Heitman J."/>
            <person name="Hesse C."/>
            <person name="Hori C."/>
            <person name="Igarashi K."/>
            <person name="Jurgens J.A."/>
            <person name="Kallen N."/>
            <person name="Kersten P."/>
            <person name="Kohler A."/>
            <person name="Kuees U."/>
            <person name="Kumar T.K.A."/>
            <person name="Kuo A."/>
            <person name="LaButti K."/>
            <person name="Larrondo L.F."/>
            <person name="Lindquist E."/>
            <person name="Ling A."/>
            <person name="Lombard V."/>
            <person name="Lucas S."/>
            <person name="Lundell T."/>
            <person name="Martin R."/>
            <person name="McLaughlin D.J."/>
            <person name="Morgenstern I."/>
            <person name="Morin E."/>
            <person name="Murat C."/>
            <person name="Nagy L.G."/>
            <person name="Nolan M."/>
            <person name="Ohm R.A."/>
            <person name="Patyshakuliyeva A."/>
            <person name="Rokas A."/>
            <person name="Ruiz-Duenas F.J."/>
            <person name="Sabat G."/>
            <person name="Salamov A."/>
            <person name="Samejima M."/>
            <person name="Schmutz J."/>
            <person name="Slot J.C."/>
            <person name="St John F."/>
            <person name="Stenlid J."/>
            <person name="Sun H."/>
            <person name="Sun S."/>
            <person name="Syed K."/>
            <person name="Tsang A."/>
            <person name="Wiebenga A."/>
            <person name="Young D."/>
            <person name="Pisabarro A."/>
            <person name="Eastwood D.C."/>
            <person name="Martin F."/>
            <person name="Cullen D."/>
            <person name="Grigoriev I.V."/>
            <person name="Hibbett D.S."/>
        </authorList>
    </citation>
    <scope>NUCLEOTIDE SEQUENCE [LARGE SCALE GENOMIC DNA]</scope>
    <source>
        <strain evidence="2 3">DJM-731 SS1</strain>
    </source>
</reference>
<feature type="compositionally biased region" description="Basic and acidic residues" evidence="1">
    <location>
        <begin position="496"/>
        <end position="505"/>
    </location>
</feature>
<feature type="compositionally biased region" description="Polar residues" evidence="1">
    <location>
        <begin position="180"/>
        <end position="190"/>
    </location>
</feature>
<dbReference type="OMA" id="SHQHECE"/>
<proteinExistence type="predicted"/>
<dbReference type="RefSeq" id="XP_040632703.1">
    <property type="nucleotide sequence ID" value="XM_040771835.1"/>
</dbReference>
<feature type="region of interest" description="Disordered" evidence="1">
    <location>
        <begin position="180"/>
        <end position="203"/>
    </location>
</feature>
<dbReference type="STRING" id="1858805.M5GAF0"/>
<feature type="compositionally biased region" description="Low complexity" evidence="1">
    <location>
        <begin position="325"/>
        <end position="366"/>
    </location>
</feature>
<feature type="region of interest" description="Disordered" evidence="1">
    <location>
        <begin position="119"/>
        <end position="138"/>
    </location>
</feature>
<feature type="compositionally biased region" description="Basic and acidic residues" evidence="1">
    <location>
        <begin position="281"/>
        <end position="295"/>
    </location>
</feature>
<dbReference type="Proteomes" id="UP000030653">
    <property type="component" value="Unassembled WGS sequence"/>
</dbReference>
<dbReference type="AlphaFoldDB" id="M5GAF0"/>
<dbReference type="HOGENOM" id="CLU_501539_0_0_1"/>
<evidence type="ECO:0000313" key="3">
    <source>
        <dbReference type="Proteomes" id="UP000030653"/>
    </source>
</evidence>
<feature type="compositionally biased region" description="Polar residues" evidence="1">
    <location>
        <begin position="297"/>
        <end position="324"/>
    </location>
</feature>
<dbReference type="GeneID" id="63686897"/>
<feature type="compositionally biased region" description="Basic residues" evidence="1">
    <location>
        <begin position="385"/>
        <end position="394"/>
    </location>
</feature>
<accession>M5GAF0</accession>
<feature type="region of interest" description="Disordered" evidence="1">
    <location>
        <begin position="466"/>
        <end position="543"/>
    </location>
</feature>